<dbReference type="RefSeq" id="WP_043663998.1">
    <property type="nucleotide sequence ID" value="NZ_CANCWB010000003.1"/>
</dbReference>
<sequence length="300" mass="33710">MKDKNLQQLKKNYMDVPIPVELDFIVKKSLEDNGVKITNSRSNFKGIKIAAASIVAATALFTVGVNSSPVFAASLSNVPVVGSIVKILTFREYTVNEDSYNADIKVPSIQGLENKDLENNLNDKYLTENKKLYEDFMADMEDMKSNGDGHLGVSSGYVVKTDNDRLLSIGRYVVNTVGSSSTTMKYDTIDKQSEILITLPSLFKNDSYVNIISENIKKQMIEQNKADENKFYWVEGIEKDINMDLFEKISKDQNFYINSEGKLVISFDKYEVAPGYMGVVEFVIPTEILSDSLVSNEYIK</sequence>
<dbReference type="InterPro" id="IPR037126">
    <property type="entry name" value="PdaC/RsiV-like_sf"/>
</dbReference>
<reference evidence="3 4" key="1">
    <citation type="submission" date="2016-01" db="EMBL/GenBank/DDBJ databases">
        <title>Characterization of the Clostridium difficile lineages that are prevalent in Hong Kong and China.</title>
        <authorList>
            <person name="Kwok J.S.-L."/>
            <person name="Lam W.-Y."/>
            <person name="Ip M."/>
            <person name="Chan T.-F."/>
            <person name="Hawkey P.M."/>
            <person name="Tsui S.K.-W."/>
        </authorList>
    </citation>
    <scope>NUCLEOTIDE SEQUENCE [LARGE SCALE GENOMIC DNA]</scope>
    <source>
        <strain evidence="3 4">300064</strain>
    </source>
</reference>
<dbReference type="InterPro" id="IPR025436">
    <property type="entry name" value="DUF4179"/>
</dbReference>
<evidence type="ECO:0000313" key="3">
    <source>
        <dbReference type="EMBL" id="PPV14329.1"/>
    </source>
</evidence>
<evidence type="ECO:0000313" key="4">
    <source>
        <dbReference type="Proteomes" id="UP000238081"/>
    </source>
</evidence>
<dbReference type="Gene3D" id="3.90.640.20">
    <property type="entry name" value="Heat-shock cognate protein, ATPase"/>
    <property type="match status" value="1"/>
</dbReference>
<evidence type="ECO:0000259" key="2">
    <source>
        <dbReference type="Pfam" id="PF13786"/>
    </source>
</evidence>
<dbReference type="AlphaFoldDB" id="A0A2S7FAC3"/>
<name>A0A2S7FAC3_CLOBU</name>
<feature type="domain" description="DUF4179" evidence="2">
    <location>
        <begin position="42"/>
        <end position="104"/>
    </location>
</feature>
<dbReference type="Proteomes" id="UP000238081">
    <property type="component" value="Unassembled WGS sequence"/>
</dbReference>
<protein>
    <submittedName>
        <fullName evidence="3">Anti-sigma factor</fullName>
    </submittedName>
</protein>
<feature type="domain" description="DUF3298" evidence="1">
    <location>
        <begin position="202"/>
        <end position="286"/>
    </location>
</feature>
<dbReference type="EMBL" id="LRDH01000109">
    <property type="protein sequence ID" value="PPV14329.1"/>
    <property type="molecule type" value="Genomic_DNA"/>
</dbReference>
<organism evidence="3 4">
    <name type="scientific">Clostridium butyricum</name>
    <dbReference type="NCBI Taxonomy" id="1492"/>
    <lineage>
        <taxon>Bacteria</taxon>
        <taxon>Bacillati</taxon>
        <taxon>Bacillota</taxon>
        <taxon>Clostridia</taxon>
        <taxon>Eubacteriales</taxon>
        <taxon>Clostridiaceae</taxon>
        <taxon>Clostridium</taxon>
    </lineage>
</organism>
<dbReference type="Pfam" id="PF11738">
    <property type="entry name" value="DUF3298"/>
    <property type="match status" value="1"/>
</dbReference>
<dbReference type="Gene3D" id="3.30.565.40">
    <property type="entry name" value="Fervidobacterium nodosum Rt17-B1 like"/>
    <property type="match status" value="1"/>
</dbReference>
<proteinExistence type="predicted"/>
<accession>A0A2S7FAC3</accession>
<evidence type="ECO:0000259" key="1">
    <source>
        <dbReference type="Pfam" id="PF11738"/>
    </source>
</evidence>
<gene>
    <name evidence="3" type="ORF">AWN73_14085</name>
</gene>
<dbReference type="InterPro" id="IPR021729">
    <property type="entry name" value="DUF3298"/>
</dbReference>
<dbReference type="Pfam" id="PF13786">
    <property type="entry name" value="DUF4179"/>
    <property type="match status" value="1"/>
</dbReference>
<comment type="caution">
    <text evidence="3">The sequence shown here is derived from an EMBL/GenBank/DDBJ whole genome shotgun (WGS) entry which is preliminary data.</text>
</comment>